<keyword evidence="4" id="KW-1185">Reference proteome</keyword>
<name>D0LDN4_GORB4</name>
<dbReference type="InterPro" id="IPR029058">
    <property type="entry name" value="AB_hydrolase_fold"/>
</dbReference>
<dbReference type="STRING" id="526226.Gbro_2415"/>
<dbReference type="ESTHER" id="gorb4-d0ldn4">
    <property type="family name" value="Duf_1023"/>
</dbReference>
<feature type="domain" description="DUF1023" evidence="2">
    <location>
        <begin position="305"/>
        <end position="487"/>
    </location>
</feature>
<dbReference type="KEGG" id="gbr:Gbro_2415"/>
<dbReference type="HOGENOM" id="CLU_025057_1_0_11"/>
<protein>
    <recommendedName>
        <fullName evidence="2">DUF1023 domain-containing protein</fullName>
    </recommendedName>
</protein>
<gene>
    <name evidence="3" type="ordered locus">Gbro_2415</name>
</gene>
<sequence length="557" mass="59296">MNLTTIETWDTGALDTVAKHLDVRSPDEIAAVLPTADGVAAWFGQPGGAALLDGRDPRDPNTAAALGAARRLAMDTSTAAAHLQSQLATLRGLAEAASLVVEPDGQVTTAPGAGPDAGRERLRSRLEFSARALIDQATAVTDEANRIVSAIRSGQITARGATTIPDAVAAGAALGGLMPGAPPRGATPAAVRAAWEALPRQQQRELISSHPEWLGNVPGIPSAVRHEVNVARLPGVRARLQEVADRLRAQVNRHFFKGWFTNEDAGLRQVCAKIADVEKLQELIGENSWSPQNPEGRMLLLLDMDSGEQGKAVVAIANPDDADHVSVTTPGMDTNIRNSFAGAIGETESLRHEAYRQLRLAGRDGQSVSTIMWLGYEPPDNRGSRLPGWSFLEVAQQDRATNGAPDLVAFYRGLDATSNKTDPHLVAFGHSYGSLTQGIALQQPGGHPVDDAAFYGSPGFEAGTEAELGLAPGHGYVMQGDRDWIAKFQSRRRFGLNGPAPLATTLRRLDVGPRTTPDGVEREGAHTHADYPRNGSNWQLRTSGYHLARILAGLPPD</sequence>
<evidence type="ECO:0000313" key="4">
    <source>
        <dbReference type="Proteomes" id="UP000001219"/>
    </source>
</evidence>
<dbReference type="InterPro" id="IPR010427">
    <property type="entry name" value="DUF1023"/>
</dbReference>
<reference evidence="4" key="1">
    <citation type="submission" date="2009-10" db="EMBL/GenBank/DDBJ databases">
        <title>The complete chromosome of Gordonia bronchialis DSM 43247.</title>
        <authorList>
            <consortium name="US DOE Joint Genome Institute (JGI-PGF)"/>
            <person name="Lucas S."/>
            <person name="Copeland A."/>
            <person name="Lapidus A."/>
            <person name="Glavina del Rio T."/>
            <person name="Dalin E."/>
            <person name="Tice H."/>
            <person name="Bruce D."/>
            <person name="Goodwin L."/>
            <person name="Pitluck S."/>
            <person name="Kyrpides N."/>
            <person name="Mavromatis K."/>
            <person name="Ivanova N."/>
            <person name="Ovchinnikova G."/>
            <person name="Saunders E."/>
            <person name="Brettin T."/>
            <person name="Detter J.C."/>
            <person name="Han C."/>
            <person name="Larimer F."/>
            <person name="Land M."/>
            <person name="Hauser L."/>
            <person name="Markowitz V."/>
            <person name="Cheng J.-F."/>
            <person name="Hugenholtz P."/>
            <person name="Woyke T."/>
            <person name="Wu D."/>
            <person name="Jando M."/>
            <person name="Schneider S."/>
            <person name="Goeker M."/>
            <person name="Klenk H.-P."/>
            <person name="Eisen J.A."/>
        </authorList>
    </citation>
    <scope>NUCLEOTIDE SEQUENCE [LARGE SCALE GENOMIC DNA]</scope>
    <source>
        <strain evidence="4">ATCC 25592 / DSM 43247 / BCRC 13721 / JCM 3198 / KCTC 3076 / NBRC 16047 / NCTC 10667</strain>
    </source>
</reference>
<feature type="region of interest" description="Disordered" evidence="1">
    <location>
        <begin position="512"/>
        <end position="535"/>
    </location>
</feature>
<dbReference type="OrthoDB" id="5969911at2"/>
<dbReference type="Pfam" id="PF06259">
    <property type="entry name" value="Abhydrolase_8"/>
    <property type="match status" value="1"/>
</dbReference>
<dbReference type="RefSeq" id="WP_012834212.1">
    <property type="nucleotide sequence ID" value="NC_013441.1"/>
</dbReference>
<evidence type="ECO:0000259" key="2">
    <source>
        <dbReference type="Pfam" id="PF06259"/>
    </source>
</evidence>
<dbReference type="AlphaFoldDB" id="D0LDN4"/>
<dbReference type="SUPFAM" id="SSF53474">
    <property type="entry name" value="alpha/beta-Hydrolases"/>
    <property type="match status" value="1"/>
</dbReference>
<reference evidence="3 4" key="2">
    <citation type="journal article" date="2010" name="Stand. Genomic Sci.">
        <title>Complete genome sequence of Gordonia bronchialis type strain (3410).</title>
        <authorList>
            <person name="Ivanova N."/>
            <person name="Sikorski J."/>
            <person name="Jando M."/>
            <person name="Lapidus A."/>
            <person name="Nolan M."/>
            <person name="Lucas S."/>
            <person name="Del Rio T.G."/>
            <person name="Tice H."/>
            <person name="Copeland A."/>
            <person name="Cheng J.F."/>
            <person name="Chen F."/>
            <person name="Bruce D."/>
            <person name="Goodwin L."/>
            <person name="Pitluck S."/>
            <person name="Mavromatis K."/>
            <person name="Ovchinnikova G."/>
            <person name="Pati A."/>
            <person name="Chen A."/>
            <person name="Palaniappan K."/>
            <person name="Land M."/>
            <person name="Hauser L."/>
            <person name="Chang Y.J."/>
            <person name="Jeffries C.D."/>
            <person name="Chain P."/>
            <person name="Saunders E."/>
            <person name="Han C."/>
            <person name="Detter J.C."/>
            <person name="Brettin T."/>
            <person name="Rohde M."/>
            <person name="Goker M."/>
            <person name="Bristow J."/>
            <person name="Eisen J.A."/>
            <person name="Markowitz V."/>
            <person name="Hugenholtz P."/>
            <person name="Klenk H.P."/>
            <person name="Kyrpides N.C."/>
        </authorList>
    </citation>
    <scope>NUCLEOTIDE SEQUENCE [LARGE SCALE GENOMIC DNA]</scope>
    <source>
        <strain evidence="4">ATCC 25592 / DSM 43247 / BCRC 13721 / JCM 3198 / KCTC 3076 / NBRC 16047 / NCTC 10667</strain>
    </source>
</reference>
<feature type="compositionally biased region" description="Basic and acidic residues" evidence="1">
    <location>
        <begin position="519"/>
        <end position="531"/>
    </location>
</feature>
<dbReference type="eggNOG" id="COG1071">
    <property type="taxonomic scope" value="Bacteria"/>
</dbReference>
<accession>D0LDN4</accession>
<proteinExistence type="predicted"/>
<dbReference type="Proteomes" id="UP000001219">
    <property type="component" value="Chromosome"/>
</dbReference>
<organism evidence="3 4">
    <name type="scientific">Gordonia bronchialis (strain ATCC 25592 / DSM 43247 / BCRC 13721 / JCM 3198 / KCTC 3076 / NBRC 16047 / NCTC 10667)</name>
    <name type="common">Rhodococcus bronchialis</name>
    <dbReference type="NCBI Taxonomy" id="526226"/>
    <lineage>
        <taxon>Bacteria</taxon>
        <taxon>Bacillati</taxon>
        <taxon>Actinomycetota</taxon>
        <taxon>Actinomycetes</taxon>
        <taxon>Mycobacteriales</taxon>
        <taxon>Gordoniaceae</taxon>
        <taxon>Gordonia</taxon>
    </lineage>
</organism>
<evidence type="ECO:0000256" key="1">
    <source>
        <dbReference type="SAM" id="MobiDB-lite"/>
    </source>
</evidence>
<evidence type="ECO:0000313" key="3">
    <source>
        <dbReference type="EMBL" id="ACY21657.1"/>
    </source>
</evidence>
<dbReference type="EMBL" id="CP001802">
    <property type="protein sequence ID" value="ACY21657.1"/>
    <property type="molecule type" value="Genomic_DNA"/>
</dbReference>